<dbReference type="Pfam" id="PF12727">
    <property type="entry name" value="PBP_like"/>
    <property type="match status" value="1"/>
</dbReference>
<dbReference type="Pfam" id="PF00126">
    <property type="entry name" value="HTH_1"/>
    <property type="match status" value="1"/>
</dbReference>
<dbReference type="SUPFAM" id="SSF53850">
    <property type="entry name" value="Periplasmic binding protein-like II"/>
    <property type="match status" value="1"/>
</dbReference>
<keyword evidence="4" id="KW-1185">Reference proteome</keyword>
<dbReference type="PANTHER" id="PTHR38431:SF1">
    <property type="entry name" value="BLL2305 PROTEIN"/>
    <property type="match status" value="1"/>
</dbReference>
<name>A0A1Y6BY03_9NEIS</name>
<dbReference type="InterPro" id="IPR036388">
    <property type="entry name" value="WH-like_DNA-bd_sf"/>
</dbReference>
<dbReference type="GO" id="GO:0003700">
    <property type="term" value="F:DNA-binding transcription factor activity"/>
    <property type="evidence" value="ECO:0007669"/>
    <property type="project" value="InterPro"/>
</dbReference>
<feature type="domain" description="PBP" evidence="2">
    <location>
        <begin position="152"/>
        <end position="335"/>
    </location>
</feature>
<dbReference type="Gene3D" id="3.40.190.10">
    <property type="entry name" value="Periplasmic binding protein-like II"/>
    <property type="match status" value="1"/>
</dbReference>
<gene>
    <name evidence="3" type="ORF">SAMN02745746_02652</name>
</gene>
<evidence type="ECO:0000313" key="4">
    <source>
        <dbReference type="Proteomes" id="UP000192920"/>
    </source>
</evidence>
<protein>
    <submittedName>
        <fullName evidence="3">ModE molybdate transport repressor domain-containing protein</fullName>
    </submittedName>
</protein>
<dbReference type="InterPro" id="IPR000847">
    <property type="entry name" value="LysR_HTH_N"/>
</dbReference>
<dbReference type="SUPFAM" id="SSF46785">
    <property type="entry name" value="Winged helix' DNA-binding domain"/>
    <property type="match status" value="1"/>
</dbReference>
<accession>A0A1Y6BY03</accession>
<evidence type="ECO:0000259" key="1">
    <source>
        <dbReference type="Pfam" id="PF00126"/>
    </source>
</evidence>
<dbReference type="PANTHER" id="PTHR38431">
    <property type="entry name" value="BLL2305 PROTEIN"/>
    <property type="match status" value="1"/>
</dbReference>
<dbReference type="InterPro" id="IPR024370">
    <property type="entry name" value="PBP_domain"/>
</dbReference>
<dbReference type="Gene3D" id="1.10.10.10">
    <property type="entry name" value="Winged helix-like DNA-binding domain superfamily/Winged helix DNA-binding domain"/>
    <property type="match status" value="1"/>
</dbReference>
<dbReference type="EMBL" id="FXAG01000014">
    <property type="protein sequence ID" value="SMF33267.1"/>
    <property type="molecule type" value="Genomic_DNA"/>
</dbReference>
<reference evidence="4" key="1">
    <citation type="submission" date="2017-04" db="EMBL/GenBank/DDBJ databases">
        <authorList>
            <person name="Varghese N."/>
            <person name="Submissions S."/>
        </authorList>
    </citation>
    <scope>NUCLEOTIDE SEQUENCE [LARGE SCALE GENOMIC DNA]</scope>
    <source>
        <strain evidence="4">DSM 22618</strain>
    </source>
</reference>
<dbReference type="AlphaFoldDB" id="A0A1Y6BY03"/>
<dbReference type="STRING" id="1123014.SAMN02745746_02652"/>
<evidence type="ECO:0000313" key="3">
    <source>
        <dbReference type="EMBL" id="SMF33267.1"/>
    </source>
</evidence>
<proteinExistence type="predicted"/>
<feature type="domain" description="HTH lysR-type" evidence="1">
    <location>
        <begin position="34"/>
        <end position="93"/>
    </location>
</feature>
<dbReference type="Proteomes" id="UP000192920">
    <property type="component" value="Unassembled WGS sequence"/>
</dbReference>
<sequence length="371" mass="40639">MIMQSKHNVTQRLRVRSQLVWELAADSGDAIPFRLIELLTAVQTHGSLLTAAKSCDTSYRHAWGLVQQAQDALGVPLLEMARGKGARLTPLGEKLVWANRRIKARIGPLLETLASEIETELRHALQAVGAPLRLHASHGFAVEMLVRTLSAAGMAIDLKYRSSQDAVAALHAGECDLAGFHVPLGEFQSTIAASYAEHFDRHEQRVIHIVTRRQGLMVVRGNPRKIYEIADLGRPEVRFVNRQPGSGTRLLLDKLLQKAGVSPLQVHGYEQAELTHAAVAAFIASGMADVGLGIETAARRFDLDFLPLQTERYFFLVRRATLDHPALQSMIAALQSAEFRHDIGQLPGYDGAQSGAILSVDEAFPELAAPH</sequence>
<dbReference type="InterPro" id="IPR036390">
    <property type="entry name" value="WH_DNA-bd_sf"/>
</dbReference>
<evidence type="ECO:0000259" key="2">
    <source>
        <dbReference type="Pfam" id="PF12727"/>
    </source>
</evidence>
<organism evidence="3 4">
    <name type="scientific">Pseudogulbenkiania subflava DSM 22618</name>
    <dbReference type="NCBI Taxonomy" id="1123014"/>
    <lineage>
        <taxon>Bacteria</taxon>
        <taxon>Pseudomonadati</taxon>
        <taxon>Pseudomonadota</taxon>
        <taxon>Betaproteobacteria</taxon>
        <taxon>Neisseriales</taxon>
        <taxon>Chromobacteriaceae</taxon>
        <taxon>Pseudogulbenkiania</taxon>
    </lineage>
</organism>